<evidence type="ECO:0000313" key="2">
    <source>
        <dbReference type="EMBL" id="AIX44227.1"/>
    </source>
</evidence>
<proteinExistence type="predicted"/>
<gene>
    <name evidence="2" type="ORF">Syn7803C26_15</name>
</gene>
<accession>A0A0E3IB42</accession>
<sequence length="152" mass="16987">MVIFSKNKYQLAKQITWDDVIKKMENEFELETCTSQFNSTNAPTIILHNGNLPISIFNAVKEIENDWVTSSCHVYTSFAKSANTFGRHNDNVNVLIVGAIGKVSYKFDDGSEYFVEPGDTLYISAGEYHDPVVHSARATLSISTPQSPTFQV</sequence>
<keyword evidence="1 2" id="KW-0238">DNA-binding</keyword>
<dbReference type="Proteomes" id="UP000185395">
    <property type="component" value="Segment"/>
</dbReference>
<evidence type="ECO:0000313" key="3">
    <source>
        <dbReference type="Proteomes" id="UP000185395"/>
    </source>
</evidence>
<dbReference type="SUPFAM" id="SSF51215">
    <property type="entry name" value="Regulatory protein AraC"/>
    <property type="match status" value="1"/>
</dbReference>
<reference evidence="2 3" key="1">
    <citation type="submission" date="2013-12" db="EMBL/GenBank/DDBJ databases">
        <title>Ecological redundancy of diverse viral populations within a natural community.</title>
        <authorList>
            <person name="Gregory A.C."/>
            <person name="LaButti K."/>
            <person name="Copeland A."/>
            <person name="Woyke T."/>
            <person name="Sullivan M.B."/>
        </authorList>
    </citation>
    <scope>NUCLEOTIDE SEQUENCE [LARGE SCALE GENOMIC DNA]</scope>
    <source>
        <strain evidence="2">Syn7803C26</strain>
    </source>
</reference>
<dbReference type="EMBL" id="KJ019153">
    <property type="protein sequence ID" value="AIX44227.1"/>
    <property type="molecule type" value="Genomic_DNA"/>
</dbReference>
<dbReference type="GO" id="GO:0003677">
    <property type="term" value="F:DNA binding"/>
    <property type="evidence" value="ECO:0007669"/>
    <property type="project" value="UniProtKB-KW"/>
</dbReference>
<dbReference type="InterPro" id="IPR037923">
    <property type="entry name" value="HTH-like"/>
</dbReference>
<evidence type="ECO:0000256" key="1">
    <source>
        <dbReference type="ARBA" id="ARBA00023125"/>
    </source>
</evidence>
<protein>
    <submittedName>
        <fullName evidence="2">AraC-type DNA-binding domain-containing protein</fullName>
    </submittedName>
</protein>
<organism evidence="2 3">
    <name type="scientific">Synechococcus phage ACG-2014a</name>
    <dbReference type="NCBI Taxonomy" id="1493507"/>
    <lineage>
        <taxon>Viruses</taxon>
        <taxon>Duplodnaviria</taxon>
        <taxon>Heunggongvirae</taxon>
        <taxon>Uroviricota</taxon>
        <taxon>Caudoviricetes</taxon>
        <taxon>Pantevenvirales</taxon>
        <taxon>Kyanoviridae</taxon>
        <taxon>Acionnavirus</taxon>
        <taxon>Acionnavirus monteraybay</taxon>
    </lineage>
</organism>
<name>A0A0E3IB42_9CAUD</name>